<protein>
    <recommendedName>
        <fullName evidence="6">MHD1 domain-containing protein</fullName>
    </recommendedName>
</protein>
<evidence type="ECO:0000313" key="4">
    <source>
        <dbReference type="EMBL" id="RRT74814.1"/>
    </source>
</evidence>
<dbReference type="AlphaFoldDB" id="A0A427AF30"/>
<dbReference type="InterPro" id="IPR008528">
    <property type="entry name" value="unc-13_homologue"/>
</dbReference>
<dbReference type="Proteomes" id="UP000287651">
    <property type="component" value="Unassembled WGS sequence"/>
</dbReference>
<dbReference type="InterPro" id="IPR057984">
    <property type="entry name" value="PATROL1_C"/>
</dbReference>
<dbReference type="PROSITE" id="PS51259">
    <property type="entry name" value="MHD2"/>
    <property type="match status" value="1"/>
</dbReference>
<evidence type="ECO:0000313" key="5">
    <source>
        <dbReference type="Proteomes" id="UP000287651"/>
    </source>
</evidence>
<feature type="compositionally biased region" description="Acidic residues" evidence="1">
    <location>
        <begin position="16"/>
        <end position="26"/>
    </location>
</feature>
<reference evidence="4 5" key="1">
    <citation type="journal article" date="2014" name="Agronomy (Basel)">
        <title>A Draft Genome Sequence for Ensete ventricosum, the Drought-Tolerant Tree Against Hunger.</title>
        <authorList>
            <person name="Harrison J."/>
            <person name="Moore K.A."/>
            <person name="Paszkiewicz K."/>
            <person name="Jones T."/>
            <person name="Grant M."/>
            <person name="Ambacheew D."/>
            <person name="Muzemil S."/>
            <person name="Studholme D.J."/>
        </authorList>
    </citation>
    <scope>NUCLEOTIDE SEQUENCE [LARGE SCALE GENOMIC DNA]</scope>
</reference>
<organism evidence="4 5">
    <name type="scientific">Ensete ventricosum</name>
    <name type="common">Abyssinian banana</name>
    <name type="synonym">Musa ensete</name>
    <dbReference type="NCBI Taxonomy" id="4639"/>
    <lineage>
        <taxon>Eukaryota</taxon>
        <taxon>Viridiplantae</taxon>
        <taxon>Streptophyta</taxon>
        <taxon>Embryophyta</taxon>
        <taxon>Tracheophyta</taxon>
        <taxon>Spermatophyta</taxon>
        <taxon>Magnoliopsida</taxon>
        <taxon>Liliopsida</taxon>
        <taxon>Zingiberales</taxon>
        <taxon>Musaceae</taxon>
        <taxon>Ensete</taxon>
    </lineage>
</organism>
<dbReference type="Pfam" id="PF25761">
    <property type="entry name" value="TPR_PATROL1"/>
    <property type="match status" value="2"/>
</dbReference>
<gene>
    <name evidence="4" type="ORF">B296_00018359</name>
</gene>
<feature type="region of interest" description="Disordered" evidence="1">
    <location>
        <begin position="437"/>
        <end position="462"/>
    </location>
</feature>
<dbReference type="PANTHER" id="PTHR31280:SF21">
    <property type="entry name" value="MHD2 DOMAIN-CONTAINING PROTEIN"/>
    <property type="match status" value="1"/>
</dbReference>
<comment type="caution">
    <text evidence="4">The sequence shown here is derived from an EMBL/GenBank/DDBJ whole genome shotgun (WGS) entry which is preliminary data.</text>
</comment>
<accession>A0A427AF30</accession>
<feature type="domain" description="MHD2" evidence="3">
    <location>
        <begin position="833"/>
        <end position="944"/>
    </location>
</feature>
<dbReference type="InterPro" id="IPR014772">
    <property type="entry name" value="Munc13_dom-2"/>
</dbReference>
<dbReference type="PROSITE" id="PS51258">
    <property type="entry name" value="MHD1"/>
    <property type="match status" value="1"/>
</dbReference>
<evidence type="ECO:0008006" key="6">
    <source>
        <dbReference type="Google" id="ProtNLM"/>
    </source>
</evidence>
<feature type="domain" description="MHD1" evidence="2">
    <location>
        <begin position="531"/>
        <end position="676"/>
    </location>
</feature>
<evidence type="ECO:0000259" key="3">
    <source>
        <dbReference type="PROSITE" id="PS51259"/>
    </source>
</evidence>
<feature type="compositionally biased region" description="Basic and acidic residues" evidence="1">
    <location>
        <begin position="449"/>
        <end position="462"/>
    </location>
</feature>
<name>A0A427AF30_ENSVE</name>
<proteinExistence type="predicted"/>
<feature type="region of interest" description="Disordered" evidence="1">
    <location>
        <begin position="58"/>
        <end position="85"/>
    </location>
</feature>
<dbReference type="InterPro" id="IPR014770">
    <property type="entry name" value="Munc13_1"/>
</dbReference>
<feature type="region of interest" description="Disordered" evidence="1">
    <location>
        <begin position="1"/>
        <end position="31"/>
    </location>
</feature>
<dbReference type="EMBL" id="AMZH03002666">
    <property type="protein sequence ID" value="RRT74814.1"/>
    <property type="molecule type" value="Genomic_DNA"/>
</dbReference>
<evidence type="ECO:0000259" key="2">
    <source>
        <dbReference type="PROSITE" id="PS51258"/>
    </source>
</evidence>
<dbReference type="PANTHER" id="PTHR31280">
    <property type="entry name" value="PROTEIN UNC-13 HOMOLOG"/>
    <property type="match status" value="1"/>
</dbReference>
<sequence length="1004" mass="111656">MGSRRRRSGSFSFMEEQPEEKEEEGELQWPFGRLDALGRDELRESAYELFVACCRFSQGSSGRAPPSRHPADGGDSGGKAGAGIMSSTSRVKGALGLRARPAAPMRTMVNSGSPVLLPSAAGTATALSPAGKPKQRPMTSAEIMRQQMGVTEQSDTRLRKTLMRFLVGQTIILPLELLRHLRPPEFADSNEYHRWQRRQLKILEAGLVLHSWAPCDRLNSSGLRLREILTASELKSIDTSKHSEAMRTLCNCVMALAWRYQNATPVEACHWADGFPFNIHLYLSLLHSIFDLKDKTVILDEVDEMLELMKKTWATLGINKMIHTVCFTWVLFEQYVMTGLVEPDLMGATLAMLDEVANDAKRPERESGYVKVLLPTMASLKAWAEKKLLDYHEGFEKGGRIEMMDDVLCLALSTAKIISEETSSNASVGMLVKDDTGGDANDFSPRNCAQEKRNGKVDSRVVDEEDPHEGLIKLAKETEELALSEKENYSPLLKTWYPNPTAVAVVTLHSCYGAVLKQYLLKTSVLTNELVRVLHTAGNLEKVLIQMAAEDSVGTEDGGKVILSEMIPYQVDSIIFNHIKRWVDDRQRMARGCFNRAKETEVSSCWNPKSKSEPYAESAVDLMQLAKMTVDEFFEIEEEAKDELGRDLADGLDTLFKEYCSFAASCGKFPSLTLKTKDLVLLMSRTLVGSKESFIPALPPLTRCNQDSMVAQLWKKAAAPCTVGVDPGLVLVCRPSPAPGDSTTNHRHTASRGTQRLCVRLNTLHYILGCLDNIDKSFSSHCSPLPSHRHFDGAHSSIHSVILHVAEIAAYRLIFVDSSNSFYDSLYFGSVYHARIHPTLRVLNQNLTYLTSVLTDRAQPQAVCEVMKASFGAFLMVLLAGGSRRAFTRGDYDMLVEDFMGLKQMFLGCGKGLVAEEMVEQQAEVVEGVLALMRLPTEKLVEDFSIAACEASGLGRSLETVPMPPTTGRWRCSDPNTMLRVLCHRNDDAANRFLKKAFELPKRR</sequence>
<evidence type="ECO:0000256" key="1">
    <source>
        <dbReference type="SAM" id="MobiDB-lite"/>
    </source>
</evidence>